<dbReference type="EMBL" id="LSBJ02000007">
    <property type="protein sequence ID" value="OWT42720.1"/>
    <property type="molecule type" value="Genomic_DNA"/>
</dbReference>
<dbReference type="GeneID" id="28852036"/>
<name>A0A219APF9_METCM</name>
<keyword evidence="2" id="KW-1185">Reference proteome</keyword>
<proteinExistence type="predicted"/>
<sequence length="284" mass="31209">MPLVSLSFSLSPRGSPRLFQCDHPQIASSWWNQHNNPHGVGTIRRLTWMARPFTASSNEADHTEQVKTAPRCSMARLPSTRPGRDHQSWFTKRGLECVAVGCVSGVVTVGASISWRSLAADRASSQGPRQAMAYLPKTKEDGTCNSQGPGTGDLNNCQSVTTRTGEQSTAQVWGWESLPGAVINGTSPLLLTNSTGWDEGALMVLLMGLESIYSSAQTSQCIVRTVQYYNPYCNAQCLDWYWAIFCTSPWHGQILSYLPMLARLTAHYLGPPLAPDRSGHHQRK</sequence>
<accession>A0A219APF9</accession>
<dbReference type="Proteomes" id="UP000078397">
    <property type="component" value="Unassembled WGS sequence"/>
</dbReference>
<evidence type="ECO:0000313" key="1">
    <source>
        <dbReference type="EMBL" id="OWT42720.1"/>
    </source>
</evidence>
<dbReference type="KEGG" id="pchm:VFPPC_18133"/>
<gene>
    <name evidence="1" type="ORF">VFPPC_18133</name>
</gene>
<dbReference type="RefSeq" id="XP_022285201.1">
    <property type="nucleotide sequence ID" value="XM_022429789.1"/>
</dbReference>
<organism evidence="1 2">
    <name type="scientific">Pochonia chlamydosporia 170</name>
    <dbReference type="NCBI Taxonomy" id="1380566"/>
    <lineage>
        <taxon>Eukaryota</taxon>
        <taxon>Fungi</taxon>
        <taxon>Dikarya</taxon>
        <taxon>Ascomycota</taxon>
        <taxon>Pezizomycotina</taxon>
        <taxon>Sordariomycetes</taxon>
        <taxon>Hypocreomycetidae</taxon>
        <taxon>Hypocreales</taxon>
        <taxon>Clavicipitaceae</taxon>
        <taxon>Pochonia</taxon>
    </lineage>
</organism>
<evidence type="ECO:0000313" key="2">
    <source>
        <dbReference type="Proteomes" id="UP000078397"/>
    </source>
</evidence>
<reference evidence="1 2" key="1">
    <citation type="journal article" date="2016" name="PLoS Pathog.">
        <title>Biosynthesis of antibiotic leucinostatins in bio-control fungus Purpureocillium lilacinum and their inhibition on phytophthora revealed by genome mining.</title>
        <authorList>
            <person name="Wang G."/>
            <person name="Liu Z."/>
            <person name="Lin R."/>
            <person name="Li E."/>
            <person name="Mao Z."/>
            <person name="Ling J."/>
            <person name="Yang Y."/>
            <person name="Yin W.B."/>
            <person name="Xie B."/>
        </authorList>
    </citation>
    <scope>NUCLEOTIDE SEQUENCE [LARGE SCALE GENOMIC DNA]</scope>
    <source>
        <strain evidence="1">170</strain>
    </source>
</reference>
<comment type="caution">
    <text evidence="1">The sequence shown here is derived from an EMBL/GenBank/DDBJ whole genome shotgun (WGS) entry which is preliminary data.</text>
</comment>
<protein>
    <submittedName>
        <fullName evidence="1">Uncharacterized protein</fullName>
    </submittedName>
</protein>
<dbReference type="AlphaFoldDB" id="A0A219APF9"/>